<sequence>MQISQTAILLLSVTSFTSWSALYGILCLAFTHKSYEWSYRVVVTVHCLAMLVMSAACELFNETWRFSIPGQPSTNDEIFTLAICQGYFIFDLIHSIYQGKAKVMWAHHAIAAVGARVTLTSGICGAEVTLCLFLAELTNPMLMAHWFLRDAGMADHILYEVNQLLFLASYIVIRMGLGSYLLYLYIMNPLSYVLLKIGGIIMWLVNVVFMGEILKKAYKNFIVKKRI</sequence>
<dbReference type="OMA" id="IMIAGHI"/>
<feature type="transmembrane region" description="Helical" evidence="6">
    <location>
        <begin position="7"/>
        <end position="31"/>
    </location>
</feature>
<dbReference type="SMART" id="SM00724">
    <property type="entry name" value="TLC"/>
    <property type="match status" value="1"/>
</dbReference>
<feature type="transmembrane region" description="Helical" evidence="6">
    <location>
        <begin position="192"/>
        <end position="214"/>
    </location>
</feature>
<dbReference type="GeneID" id="119736020"/>
<evidence type="ECO:0000256" key="2">
    <source>
        <dbReference type="ARBA" id="ARBA00022692"/>
    </source>
</evidence>
<proteinExistence type="predicted"/>
<dbReference type="Proteomes" id="UP000887568">
    <property type="component" value="Unplaced"/>
</dbReference>
<evidence type="ECO:0000256" key="3">
    <source>
        <dbReference type="ARBA" id="ARBA00022989"/>
    </source>
</evidence>
<keyword evidence="4 5" id="KW-0472">Membrane</keyword>
<dbReference type="PROSITE" id="PS50922">
    <property type="entry name" value="TLC"/>
    <property type="match status" value="1"/>
</dbReference>
<evidence type="ECO:0000313" key="9">
    <source>
        <dbReference type="Proteomes" id="UP000887568"/>
    </source>
</evidence>
<keyword evidence="9" id="KW-1185">Reference proteome</keyword>
<feature type="transmembrane region" description="Helical" evidence="6">
    <location>
        <begin position="37"/>
        <end position="57"/>
    </location>
</feature>
<feature type="transmembrane region" description="Helical" evidence="6">
    <location>
        <begin position="78"/>
        <end position="97"/>
    </location>
</feature>
<reference evidence="8" key="1">
    <citation type="submission" date="2022-11" db="UniProtKB">
        <authorList>
            <consortium name="EnsemblMetazoa"/>
        </authorList>
    </citation>
    <scope>IDENTIFICATION</scope>
</reference>
<keyword evidence="2 5" id="KW-0812">Transmembrane</keyword>
<feature type="domain" description="TLC" evidence="7">
    <location>
        <begin position="32"/>
        <end position="222"/>
    </location>
</feature>
<evidence type="ECO:0000313" key="8">
    <source>
        <dbReference type="EnsemblMetazoa" id="XP_038065931.1"/>
    </source>
</evidence>
<name>A0A914ARB2_PATMI</name>
<protein>
    <recommendedName>
        <fullName evidence="7">TLC domain-containing protein</fullName>
    </recommendedName>
</protein>
<dbReference type="OrthoDB" id="506011at2759"/>
<evidence type="ECO:0000256" key="4">
    <source>
        <dbReference type="ARBA" id="ARBA00023136"/>
    </source>
</evidence>
<feature type="transmembrane region" description="Helical" evidence="6">
    <location>
        <begin position="164"/>
        <end position="186"/>
    </location>
</feature>
<dbReference type="GO" id="GO:0016020">
    <property type="term" value="C:membrane"/>
    <property type="evidence" value="ECO:0007669"/>
    <property type="project" value="UniProtKB-SubCell"/>
</dbReference>
<dbReference type="PANTHER" id="PTHR31898:SF1">
    <property type="entry name" value="TLC DOMAIN-CONTAINING PROTEIN 5"/>
    <property type="match status" value="1"/>
</dbReference>
<evidence type="ECO:0000259" key="7">
    <source>
        <dbReference type="PROSITE" id="PS50922"/>
    </source>
</evidence>
<dbReference type="InterPro" id="IPR042512">
    <property type="entry name" value="TLCD5"/>
</dbReference>
<keyword evidence="3 6" id="KW-1133">Transmembrane helix</keyword>
<evidence type="ECO:0000256" key="6">
    <source>
        <dbReference type="SAM" id="Phobius"/>
    </source>
</evidence>
<feature type="transmembrane region" description="Helical" evidence="6">
    <location>
        <begin position="109"/>
        <end position="135"/>
    </location>
</feature>
<accession>A0A914ARB2</accession>
<evidence type="ECO:0000256" key="5">
    <source>
        <dbReference type="PROSITE-ProRule" id="PRU00205"/>
    </source>
</evidence>
<dbReference type="EnsemblMetazoa" id="XM_038210003.1">
    <property type="protein sequence ID" value="XP_038065931.1"/>
    <property type="gene ID" value="LOC119736020"/>
</dbReference>
<dbReference type="AlphaFoldDB" id="A0A914ARB2"/>
<evidence type="ECO:0000256" key="1">
    <source>
        <dbReference type="ARBA" id="ARBA00004141"/>
    </source>
</evidence>
<dbReference type="InterPro" id="IPR006634">
    <property type="entry name" value="TLC-dom"/>
</dbReference>
<comment type="subcellular location">
    <subcellularLocation>
        <location evidence="1">Membrane</location>
        <topology evidence="1">Multi-pass membrane protein</topology>
    </subcellularLocation>
</comment>
<dbReference type="Pfam" id="PF03798">
    <property type="entry name" value="TRAM_LAG1_CLN8"/>
    <property type="match status" value="1"/>
</dbReference>
<dbReference type="PANTHER" id="PTHR31898">
    <property type="entry name" value="TRANSMEMBRANE PROTEIN 136"/>
    <property type="match status" value="1"/>
</dbReference>
<organism evidence="8 9">
    <name type="scientific">Patiria miniata</name>
    <name type="common">Bat star</name>
    <name type="synonym">Asterina miniata</name>
    <dbReference type="NCBI Taxonomy" id="46514"/>
    <lineage>
        <taxon>Eukaryota</taxon>
        <taxon>Metazoa</taxon>
        <taxon>Echinodermata</taxon>
        <taxon>Eleutherozoa</taxon>
        <taxon>Asterozoa</taxon>
        <taxon>Asteroidea</taxon>
        <taxon>Valvatacea</taxon>
        <taxon>Valvatida</taxon>
        <taxon>Asterinidae</taxon>
        <taxon>Patiria</taxon>
    </lineage>
</organism>
<dbReference type="RefSeq" id="XP_038065931.1">
    <property type="nucleotide sequence ID" value="XM_038210003.1"/>
</dbReference>